<keyword evidence="5" id="KW-1185">Reference proteome</keyword>
<dbReference type="Proteomes" id="UP000274756">
    <property type="component" value="Unassembled WGS sequence"/>
</dbReference>
<feature type="transmembrane region" description="Helical" evidence="1">
    <location>
        <begin position="112"/>
        <end position="132"/>
    </location>
</feature>
<accession>A0A0N4U3F9</accession>
<name>A0A0N4U3F9_DRAME</name>
<keyword evidence="2" id="KW-0732">Signal</keyword>
<organism evidence="4 6">
    <name type="scientific">Dracunculus medinensis</name>
    <name type="common">Guinea worm</name>
    <dbReference type="NCBI Taxonomy" id="318479"/>
    <lineage>
        <taxon>Eukaryota</taxon>
        <taxon>Metazoa</taxon>
        <taxon>Ecdysozoa</taxon>
        <taxon>Nematoda</taxon>
        <taxon>Chromadorea</taxon>
        <taxon>Rhabditida</taxon>
        <taxon>Spirurina</taxon>
        <taxon>Dracunculoidea</taxon>
        <taxon>Dracunculidae</taxon>
        <taxon>Dracunculus</taxon>
    </lineage>
</organism>
<dbReference type="Proteomes" id="UP000038040">
    <property type="component" value="Unplaced"/>
</dbReference>
<feature type="signal peptide" evidence="2">
    <location>
        <begin position="1"/>
        <end position="16"/>
    </location>
</feature>
<evidence type="ECO:0000256" key="1">
    <source>
        <dbReference type="SAM" id="Phobius"/>
    </source>
</evidence>
<dbReference type="AlphaFoldDB" id="A0A0N4U3F9"/>
<evidence type="ECO:0000313" key="4">
    <source>
        <dbReference type="Proteomes" id="UP000038040"/>
    </source>
</evidence>
<dbReference type="WBParaSite" id="DME_0000126301-mRNA-1">
    <property type="protein sequence ID" value="DME_0000126301-mRNA-1"/>
    <property type="gene ID" value="DME_0000126301"/>
</dbReference>
<evidence type="ECO:0000313" key="3">
    <source>
        <dbReference type="EMBL" id="VDN55650.1"/>
    </source>
</evidence>
<keyword evidence="1" id="KW-0812">Transmembrane</keyword>
<reference evidence="6" key="1">
    <citation type="submission" date="2017-02" db="UniProtKB">
        <authorList>
            <consortium name="WormBaseParasite"/>
        </authorList>
    </citation>
    <scope>IDENTIFICATION</scope>
</reference>
<keyword evidence="1" id="KW-0472">Membrane</keyword>
<evidence type="ECO:0000313" key="6">
    <source>
        <dbReference type="WBParaSite" id="DME_0000126301-mRNA-1"/>
    </source>
</evidence>
<gene>
    <name evidence="3" type="ORF">DME_LOCUS5623</name>
</gene>
<keyword evidence="1" id="KW-1133">Transmembrane helix</keyword>
<reference evidence="3 5" key="2">
    <citation type="submission" date="2018-11" db="EMBL/GenBank/DDBJ databases">
        <authorList>
            <consortium name="Pathogen Informatics"/>
        </authorList>
    </citation>
    <scope>NUCLEOTIDE SEQUENCE [LARGE SCALE GENOMIC DNA]</scope>
</reference>
<feature type="chain" id="PRO_5041040350" evidence="2">
    <location>
        <begin position="17"/>
        <end position="133"/>
    </location>
</feature>
<dbReference type="OrthoDB" id="5855683at2759"/>
<evidence type="ECO:0000256" key="2">
    <source>
        <dbReference type="SAM" id="SignalP"/>
    </source>
</evidence>
<dbReference type="EMBL" id="UYYG01001153">
    <property type="protein sequence ID" value="VDN55650.1"/>
    <property type="molecule type" value="Genomic_DNA"/>
</dbReference>
<sequence length="133" mass="15574">MFFLQLLLQIPVVTYCLICISEHKFYEEGKIRQINRSQCTSSTKFCVKVRYWDKDPLKKRGFSLGCDKIDCEDSDDLQDGWNLNGCRKNLDYGTDGEICCCRNDFCNQSTSYRLSFLIILASFMIIFIYLQIL</sequence>
<evidence type="ECO:0000313" key="5">
    <source>
        <dbReference type="Proteomes" id="UP000274756"/>
    </source>
</evidence>
<proteinExistence type="predicted"/>
<protein>
    <submittedName>
        <fullName evidence="6">Activin_recp domain-containing protein</fullName>
    </submittedName>
</protein>